<feature type="signal peptide" evidence="8">
    <location>
        <begin position="1"/>
        <end position="19"/>
    </location>
</feature>
<evidence type="ECO:0000256" key="4">
    <source>
        <dbReference type="ARBA" id="ARBA00022452"/>
    </source>
</evidence>
<dbReference type="InterPro" id="IPR051906">
    <property type="entry name" value="TolC-like"/>
</dbReference>
<comment type="subcellular location">
    <subcellularLocation>
        <location evidence="1">Cell outer membrane</location>
    </subcellularLocation>
</comment>
<dbReference type="Proteomes" id="UP000756860">
    <property type="component" value="Unassembled WGS sequence"/>
</dbReference>
<keyword evidence="10" id="KW-1185">Reference proteome</keyword>
<name>A0ABS5SAZ5_9BACT</name>
<dbReference type="InterPro" id="IPR003423">
    <property type="entry name" value="OMP_efflux"/>
</dbReference>
<dbReference type="PANTHER" id="PTHR30026">
    <property type="entry name" value="OUTER MEMBRANE PROTEIN TOLC"/>
    <property type="match status" value="1"/>
</dbReference>
<comment type="caution">
    <text evidence="9">The sequence shown here is derived from an EMBL/GenBank/DDBJ whole genome shotgun (WGS) entry which is preliminary data.</text>
</comment>
<keyword evidence="3" id="KW-0813">Transport</keyword>
<keyword evidence="7" id="KW-0998">Cell outer membrane</keyword>
<keyword evidence="6" id="KW-0472">Membrane</keyword>
<feature type="chain" id="PRO_5046115608" evidence="8">
    <location>
        <begin position="20"/>
        <end position="440"/>
    </location>
</feature>
<comment type="similarity">
    <text evidence="2">Belongs to the outer membrane factor (OMF) (TC 1.B.17) family.</text>
</comment>
<dbReference type="PANTHER" id="PTHR30026:SF20">
    <property type="entry name" value="OUTER MEMBRANE PROTEIN TOLC"/>
    <property type="match status" value="1"/>
</dbReference>
<keyword evidence="5" id="KW-0812">Transmembrane</keyword>
<proteinExistence type="inferred from homology"/>
<keyword evidence="8" id="KW-0732">Signal</keyword>
<protein>
    <submittedName>
        <fullName evidence="9">TolC family protein</fullName>
    </submittedName>
</protein>
<evidence type="ECO:0000256" key="8">
    <source>
        <dbReference type="SAM" id="SignalP"/>
    </source>
</evidence>
<sequence length="440" mass="48842">MKKKLAMLGIFLLPSALFAESDVPSYNLPQVIEFALKNEPRLTGLGKDVKATEYAIDAAKGERWPKVDLGAGITRYRYPTAISPIAGSPQNSSFPDFDKDIYDAGVSLKIPLYRGGRLEKNIDIAKITKMVTEGTFRQGKQELVYNLTSTYCKILELEAILKAREQMVKQLEEHRRVTDQFVKAGRSARVDLMKTDVELAHTRQQALEAQNALAATYALLRTLMGADETYPQFTIAGEPLFLKVHSQEAEGVKVALQQRPEYRKASAQAELQQAKLDLTKGKRLPSLDLAGDFTEKAGDSFSFKDNWNIGLRLSYPLFDGGITRAEINKGSIELERSHGELRAVRLLIVQEVKEAFLAVTDAEKRVSVSKEAISFAEENLRVEQLKYETGDGTTKDVIDAQTALLRSITDWHQASYDLLTAQAALEKALGSNVPGEVASR</sequence>
<evidence type="ECO:0000256" key="2">
    <source>
        <dbReference type="ARBA" id="ARBA00007613"/>
    </source>
</evidence>
<evidence type="ECO:0000313" key="10">
    <source>
        <dbReference type="Proteomes" id="UP000756860"/>
    </source>
</evidence>
<evidence type="ECO:0000256" key="6">
    <source>
        <dbReference type="ARBA" id="ARBA00023136"/>
    </source>
</evidence>
<evidence type="ECO:0000256" key="5">
    <source>
        <dbReference type="ARBA" id="ARBA00022692"/>
    </source>
</evidence>
<evidence type="ECO:0000256" key="1">
    <source>
        <dbReference type="ARBA" id="ARBA00004442"/>
    </source>
</evidence>
<dbReference type="EMBL" id="JAHCVK010000001">
    <property type="protein sequence ID" value="MBT0652521.1"/>
    <property type="molecule type" value="Genomic_DNA"/>
</dbReference>
<evidence type="ECO:0000256" key="3">
    <source>
        <dbReference type="ARBA" id="ARBA00022448"/>
    </source>
</evidence>
<gene>
    <name evidence="9" type="ORF">KI810_05600</name>
</gene>
<evidence type="ECO:0000313" key="9">
    <source>
        <dbReference type="EMBL" id="MBT0652521.1"/>
    </source>
</evidence>
<dbReference type="Pfam" id="PF02321">
    <property type="entry name" value="OEP"/>
    <property type="match status" value="2"/>
</dbReference>
<dbReference type="Gene3D" id="1.20.1600.10">
    <property type="entry name" value="Outer membrane efflux proteins (OEP)"/>
    <property type="match status" value="1"/>
</dbReference>
<accession>A0ABS5SAZ5</accession>
<dbReference type="RefSeq" id="WP_214174460.1">
    <property type="nucleotide sequence ID" value="NZ_JAHCVK010000001.1"/>
</dbReference>
<organism evidence="9 10">
    <name type="scientific">Geomobilimonas luticola</name>
    <dbReference type="NCBI Taxonomy" id="1114878"/>
    <lineage>
        <taxon>Bacteria</taxon>
        <taxon>Pseudomonadati</taxon>
        <taxon>Thermodesulfobacteriota</taxon>
        <taxon>Desulfuromonadia</taxon>
        <taxon>Geobacterales</taxon>
        <taxon>Geobacteraceae</taxon>
        <taxon>Geomobilimonas</taxon>
    </lineage>
</organism>
<dbReference type="SUPFAM" id="SSF56954">
    <property type="entry name" value="Outer membrane efflux proteins (OEP)"/>
    <property type="match status" value="1"/>
</dbReference>
<keyword evidence="4" id="KW-1134">Transmembrane beta strand</keyword>
<evidence type="ECO:0000256" key="7">
    <source>
        <dbReference type="ARBA" id="ARBA00023237"/>
    </source>
</evidence>
<reference evidence="9 10" key="1">
    <citation type="submission" date="2021-05" db="EMBL/GenBank/DDBJ databases">
        <title>The draft genome of Geobacter luticola JCM 17780.</title>
        <authorList>
            <person name="Xu Z."/>
            <person name="Masuda Y."/>
            <person name="Itoh H."/>
            <person name="Senoo K."/>
        </authorList>
    </citation>
    <scope>NUCLEOTIDE SEQUENCE [LARGE SCALE GENOMIC DNA]</scope>
    <source>
        <strain evidence="9 10">JCM 17780</strain>
    </source>
</reference>